<protein>
    <submittedName>
        <fullName evidence="3">Tetratricopeptide repeat protein</fullName>
    </submittedName>
</protein>
<dbReference type="EMBL" id="JADIMD010000076">
    <property type="protein sequence ID" value="MBO8474626.1"/>
    <property type="molecule type" value="Genomic_DNA"/>
</dbReference>
<reference evidence="3" key="2">
    <citation type="journal article" date="2021" name="PeerJ">
        <title>Extensive microbial diversity within the chicken gut microbiome revealed by metagenomics and culture.</title>
        <authorList>
            <person name="Gilroy R."/>
            <person name="Ravi A."/>
            <person name="Getino M."/>
            <person name="Pursley I."/>
            <person name="Horton D.L."/>
            <person name="Alikhan N.F."/>
            <person name="Baker D."/>
            <person name="Gharbi K."/>
            <person name="Hall N."/>
            <person name="Watson M."/>
            <person name="Adriaenssens E.M."/>
            <person name="Foster-Nyarko E."/>
            <person name="Jarju S."/>
            <person name="Secka A."/>
            <person name="Antonio M."/>
            <person name="Oren A."/>
            <person name="Chaudhuri R.R."/>
            <person name="La Ragione R."/>
            <person name="Hildebrand F."/>
            <person name="Pallen M.J."/>
        </authorList>
    </citation>
    <scope>NUCLEOTIDE SEQUENCE</scope>
    <source>
        <strain evidence="3">B1-13419</strain>
    </source>
</reference>
<feature type="chain" id="PRO_5039083711" evidence="2">
    <location>
        <begin position="21"/>
        <end position="310"/>
    </location>
</feature>
<proteinExistence type="predicted"/>
<dbReference type="AlphaFoldDB" id="A0A9D9IMQ3"/>
<keyword evidence="2" id="KW-0732">Signal</keyword>
<gene>
    <name evidence="3" type="ORF">IAB91_04985</name>
</gene>
<feature type="repeat" description="TPR" evidence="1">
    <location>
        <begin position="122"/>
        <end position="155"/>
    </location>
</feature>
<dbReference type="InterPro" id="IPR019734">
    <property type="entry name" value="TPR_rpt"/>
</dbReference>
<dbReference type="Gene3D" id="1.25.40.10">
    <property type="entry name" value="Tetratricopeptide repeat domain"/>
    <property type="match status" value="3"/>
</dbReference>
<dbReference type="PANTHER" id="PTHR12558:SF13">
    <property type="entry name" value="CELL DIVISION CYCLE PROTEIN 27 HOMOLOG"/>
    <property type="match status" value="1"/>
</dbReference>
<dbReference type="Pfam" id="PF13432">
    <property type="entry name" value="TPR_16"/>
    <property type="match status" value="2"/>
</dbReference>
<organism evidence="3 4">
    <name type="scientific">Candidatus Cryptobacteroides faecigallinarum</name>
    <dbReference type="NCBI Taxonomy" id="2840763"/>
    <lineage>
        <taxon>Bacteria</taxon>
        <taxon>Pseudomonadati</taxon>
        <taxon>Bacteroidota</taxon>
        <taxon>Bacteroidia</taxon>
        <taxon>Bacteroidales</taxon>
        <taxon>Candidatus Cryptobacteroides</taxon>
    </lineage>
</organism>
<feature type="signal peptide" evidence="2">
    <location>
        <begin position="1"/>
        <end position="20"/>
    </location>
</feature>
<dbReference type="SUPFAM" id="SSF48452">
    <property type="entry name" value="TPR-like"/>
    <property type="match status" value="1"/>
</dbReference>
<accession>A0A9D9IMQ3</accession>
<evidence type="ECO:0000256" key="2">
    <source>
        <dbReference type="SAM" id="SignalP"/>
    </source>
</evidence>
<dbReference type="SMART" id="SM00028">
    <property type="entry name" value="TPR"/>
    <property type="match status" value="7"/>
</dbReference>
<dbReference type="InterPro" id="IPR011990">
    <property type="entry name" value="TPR-like_helical_dom_sf"/>
</dbReference>
<evidence type="ECO:0000256" key="1">
    <source>
        <dbReference type="PROSITE-ProRule" id="PRU00339"/>
    </source>
</evidence>
<dbReference type="Proteomes" id="UP000823757">
    <property type="component" value="Unassembled WGS sequence"/>
</dbReference>
<name>A0A9D9IMQ3_9BACT</name>
<keyword evidence="1" id="KW-0802">TPR repeat</keyword>
<reference evidence="3" key="1">
    <citation type="submission" date="2020-10" db="EMBL/GenBank/DDBJ databases">
        <authorList>
            <person name="Gilroy R."/>
        </authorList>
    </citation>
    <scope>NUCLEOTIDE SEQUENCE</scope>
    <source>
        <strain evidence="3">B1-13419</strain>
    </source>
</reference>
<dbReference type="PROSITE" id="PS50005">
    <property type="entry name" value="TPR"/>
    <property type="match status" value="1"/>
</dbReference>
<evidence type="ECO:0000313" key="4">
    <source>
        <dbReference type="Proteomes" id="UP000823757"/>
    </source>
</evidence>
<evidence type="ECO:0000313" key="3">
    <source>
        <dbReference type="EMBL" id="MBO8474626.1"/>
    </source>
</evidence>
<dbReference type="PANTHER" id="PTHR12558">
    <property type="entry name" value="CELL DIVISION CYCLE 16,23,27"/>
    <property type="match status" value="1"/>
</dbReference>
<sequence length="310" mass="33040">MKRIFLLAIAALCATVAVSAQNVEEAINTYNNGAMSLQMGDNASALLYFQQALATAEACGDAGKDVVTNCKNAIPGVALAVAKDLIQKKDYDNAITKLNEAAAIAKEYGNADVEADANDLVPQVLLQKANDLVRSKDYANAVTAYNEAIAADPDNGRAYLFLGSALAATGKIAEAEAAYAKAGELGEKDATKQLANLYLKVANTYYKQQKYSEAIAAADKSASYISTNANTYLIAANSATKLGDNAAAINYYEKYIAAPRAKNVNAYTFTIAVLYQQAGNKEKAIEYYQKVASDPQYGTQAQEQLKALQQ</sequence>
<comment type="caution">
    <text evidence="3">The sequence shown here is derived from an EMBL/GenBank/DDBJ whole genome shotgun (WGS) entry which is preliminary data.</text>
</comment>